<dbReference type="AlphaFoldDB" id="A0A9D1PGM5"/>
<reference evidence="1" key="1">
    <citation type="journal article" date="2021" name="PeerJ">
        <title>Extensive microbial diversity within the chicken gut microbiome revealed by metagenomics and culture.</title>
        <authorList>
            <person name="Gilroy R."/>
            <person name="Ravi A."/>
            <person name="Getino M."/>
            <person name="Pursley I."/>
            <person name="Horton D.L."/>
            <person name="Alikhan N.F."/>
            <person name="Baker D."/>
            <person name="Gharbi K."/>
            <person name="Hall N."/>
            <person name="Watson M."/>
            <person name="Adriaenssens E.M."/>
            <person name="Foster-Nyarko E."/>
            <person name="Jarju S."/>
            <person name="Secka A."/>
            <person name="Antonio M."/>
            <person name="Oren A."/>
            <person name="Chaudhuri R.R."/>
            <person name="La Ragione R."/>
            <person name="Hildebrand F."/>
            <person name="Pallen M.J."/>
        </authorList>
    </citation>
    <scope>NUCLEOTIDE SEQUENCE</scope>
    <source>
        <strain evidence="1">CHK193-4272</strain>
    </source>
</reference>
<accession>A0A9D1PGM5</accession>
<evidence type="ECO:0000313" key="2">
    <source>
        <dbReference type="Proteomes" id="UP000886808"/>
    </source>
</evidence>
<evidence type="ECO:0000313" key="1">
    <source>
        <dbReference type="EMBL" id="HIV61743.1"/>
    </source>
</evidence>
<dbReference type="CDD" id="cd20223">
    <property type="entry name" value="PFM_epsilon-toxin-like"/>
    <property type="match status" value="1"/>
</dbReference>
<dbReference type="Gene3D" id="2.170.15.10">
    <property type="entry name" value="Proaerolysin, chain A, domain 3"/>
    <property type="match status" value="1"/>
</dbReference>
<dbReference type="Proteomes" id="UP000886808">
    <property type="component" value="Unassembled WGS sequence"/>
</dbReference>
<dbReference type="InterPro" id="IPR004991">
    <property type="entry name" value="Aerolysin-like"/>
</dbReference>
<protein>
    <submittedName>
        <fullName evidence="1">ETX/MTX2 family pore-forming toxin</fullName>
    </submittedName>
</protein>
<sequence>MEKTELIFSGNTRLTNTTNEKQTLTSQAFDFSEANTVSATTTNAVGTSISASASFNVPIIGSLNTSISTQYNFSKAETNSESKTVTYKIPSQSITLNPGQTVEVRARLEKVKTSGKVKLVGDLNGTESGYISLQRLVPSSTWSYKYELNTVLKWSAYKKAPYEISFNGKHVEDEGTYEAEYGSNLYIDVVNVDTNKTQTIEITGNQAQTDRSANGNSSEFVANSATFDMTK</sequence>
<reference evidence="1" key="2">
    <citation type="submission" date="2021-04" db="EMBL/GenBank/DDBJ databases">
        <authorList>
            <person name="Gilroy R."/>
        </authorList>
    </citation>
    <scope>NUCLEOTIDE SEQUENCE</scope>
    <source>
        <strain evidence="1">CHK193-4272</strain>
    </source>
</reference>
<gene>
    <name evidence="1" type="ORF">H9746_02685</name>
</gene>
<organism evidence="1 2">
    <name type="scientific">Candidatus Butyricicoccus avistercoris</name>
    <dbReference type="NCBI Taxonomy" id="2838518"/>
    <lineage>
        <taxon>Bacteria</taxon>
        <taxon>Bacillati</taxon>
        <taxon>Bacillota</taxon>
        <taxon>Clostridia</taxon>
        <taxon>Eubacteriales</taxon>
        <taxon>Butyricicoccaceae</taxon>
        <taxon>Butyricicoccus</taxon>
    </lineage>
</organism>
<proteinExistence type="predicted"/>
<dbReference type="EMBL" id="DXIE01000019">
    <property type="protein sequence ID" value="HIV61743.1"/>
    <property type="molecule type" value="Genomic_DNA"/>
</dbReference>
<dbReference type="SUPFAM" id="SSF56973">
    <property type="entry name" value="Aerolisin/ETX pore-forming domain"/>
    <property type="match status" value="1"/>
</dbReference>
<comment type="caution">
    <text evidence="1">The sequence shown here is derived from an EMBL/GenBank/DDBJ whole genome shotgun (WGS) entry which is preliminary data.</text>
</comment>
<name>A0A9D1PGM5_9FIRM</name>
<dbReference type="Pfam" id="PF03318">
    <property type="entry name" value="ETX_MTX2"/>
    <property type="match status" value="1"/>
</dbReference>